<dbReference type="PRINTS" id="PR00410">
    <property type="entry name" value="PHEHYDRXLASE"/>
</dbReference>
<dbReference type="PANTHER" id="PTHR47878:SF2">
    <property type="entry name" value="OXIDOREDUCTASE FAD_NAD(P)-BINDING DOMAIN PROTEIN"/>
    <property type="match status" value="1"/>
</dbReference>
<keyword evidence="7" id="KW-1185">Reference proteome</keyword>
<name>A0ABU5PDK0_9PSED</name>
<gene>
    <name evidence="6" type="ORF">SOP97_18295</name>
</gene>
<comment type="caution">
    <text evidence="6">The sequence shown here is derived from an EMBL/GenBank/DDBJ whole genome shotgun (WGS) entry which is preliminary data.</text>
</comment>
<dbReference type="Gene3D" id="3.40.50.80">
    <property type="entry name" value="Nucleotide-binding domain of ferredoxin-NADP reductase (FNR) module"/>
    <property type="match status" value="1"/>
</dbReference>
<comment type="similarity">
    <text evidence="1">Belongs to the ferredoxin--NADP reductase type 1 family.</text>
</comment>
<evidence type="ECO:0000313" key="6">
    <source>
        <dbReference type="EMBL" id="MEA1607751.1"/>
    </source>
</evidence>
<evidence type="ECO:0000256" key="1">
    <source>
        <dbReference type="ARBA" id="ARBA00008312"/>
    </source>
</evidence>
<evidence type="ECO:0000256" key="4">
    <source>
        <dbReference type="ARBA" id="ARBA00047776"/>
    </source>
</evidence>
<dbReference type="EMBL" id="JAYEET010000055">
    <property type="protein sequence ID" value="MEA1607751.1"/>
    <property type="molecule type" value="Genomic_DNA"/>
</dbReference>
<dbReference type="InterPro" id="IPR039261">
    <property type="entry name" value="FNR_nucleotide-bd"/>
</dbReference>
<dbReference type="PROSITE" id="PS51384">
    <property type="entry name" value="FAD_FR"/>
    <property type="match status" value="1"/>
</dbReference>
<dbReference type="InterPro" id="IPR017938">
    <property type="entry name" value="Riboflavin_synthase-like_b-brl"/>
</dbReference>
<proteinExistence type="inferred from homology"/>
<dbReference type="SUPFAM" id="SSF63380">
    <property type="entry name" value="Riboflavin synthase domain-like"/>
    <property type="match status" value="1"/>
</dbReference>
<dbReference type="Proteomes" id="UP001292571">
    <property type="component" value="Unassembled WGS sequence"/>
</dbReference>
<keyword evidence="3" id="KW-0547">Nucleotide-binding</keyword>
<dbReference type="SUPFAM" id="SSF52343">
    <property type="entry name" value="Ferredoxin reductase-like, C-terminal NADP-linked domain"/>
    <property type="match status" value="1"/>
</dbReference>
<sequence>MTVSEDKFTQQTLSAIQVWSPSLFSLRCSRDPGFRFTAGQFARLGVQKADGTRVWRAYSMASAPHDEFLEFFSIVVPGGAFTSELSRLQVGDSLLVEKQALGFLTLDRFADGRDLWLLASGTGLAPFLSILQGLEVWQRFQRVVLVYSARTASELAYQPLIQGLMQQEHLQEFAGRFTYLPLVTREQVPGCLHGRITTLLENGELERAAGLSLDPADSRLMICGNPQMIDDTRVLLKQRDLQLSLTRRPGQVAVENYW</sequence>
<dbReference type="Pfam" id="PF00970">
    <property type="entry name" value="FAD_binding_6"/>
    <property type="match status" value="1"/>
</dbReference>
<feature type="domain" description="FAD-binding FR-type" evidence="5">
    <location>
        <begin position="6"/>
        <end position="107"/>
    </location>
</feature>
<dbReference type="EC" id="1.18.1.2" evidence="2"/>
<reference evidence="6 7" key="1">
    <citation type="submission" date="2023-12" db="EMBL/GenBank/DDBJ databases">
        <title>Pseudomonas sp. T5W1.</title>
        <authorList>
            <person name="Maltman C."/>
        </authorList>
    </citation>
    <scope>NUCLEOTIDE SEQUENCE [LARGE SCALE GENOMIC DNA]</scope>
    <source>
        <strain evidence="6 7">T5W1</strain>
    </source>
</reference>
<dbReference type="InterPro" id="IPR001433">
    <property type="entry name" value="OxRdtase_FAD/NAD-bd"/>
</dbReference>
<dbReference type="CDD" id="cd06195">
    <property type="entry name" value="FNR1"/>
    <property type="match status" value="1"/>
</dbReference>
<dbReference type="InterPro" id="IPR051930">
    <property type="entry name" value="FNR_type-1"/>
</dbReference>
<evidence type="ECO:0000256" key="3">
    <source>
        <dbReference type="ARBA" id="ARBA00022741"/>
    </source>
</evidence>
<organism evidence="6 7">
    <name type="scientific">Pseudomonas spirodelae</name>
    <dbReference type="NCBI Taxonomy" id="3101751"/>
    <lineage>
        <taxon>Bacteria</taxon>
        <taxon>Pseudomonadati</taxon>
        <taxon>Pseudomonadota</taxon>
        <taxon>Gammaproteobacteria</taxon>
        <taxon>Pseudomonadales</taxon>
        <taxon>Pseudomonadaceae</taxon>
        <taxon>Pseudomonas</taxon>
    </lineage>
</organism>
<dbReference type="PANTHER" id="PTHR47878">
    <property type="entry name" value="OXIDOREDUCTASE FAD/NAD(P)-BINDING DOMAIN PROTEIN"/>
    <property type="match status" value="1"/>
</dbReference>
<evidence type="ECO:0000313" key="7">
    <source>
        <dbReference type="Proteomes" id="UP001292571"/>
    </source>
</evidence>
<dbReference type="GO" id="GO:0004324">
    <property type="term" value="F:ferredoxin-NADP+ reductase activity"/>
    <property type="evidence" value="ECO:0007669"/>
    <property type="project" value="UniProtKB-EC"/>
</dbReference>
<protein>
    <recommendedName>
        <fullName evidence="2">ferredoxin--NADP(+) reductase</fullName>
        <ecNumber evidence="2">1.18.1.2</ecNumber>
    </recommendedName>
</protein>
<keyword evidence="6" id="KW-0560">Oxidoreductase</keyword>
<dbReference type="InterPro" id="IPR017927">
    <property type="entry name" value="FAD-bd_FR_type"/>
</dbReference>
<evidence type="ECO:0000259" key="5">
    <source>
        <dbReference type="PROSITE" id="PS51384"/>
    </source>
</evidence>
<comment type="catalytic activity">
    <reaction evidence="4">
        <text>2 reduced [2Fe-2S]-[ferredoxin] + NADP(+) + H(+) = 2 oxidized [2Fe-2S]-[ferredoxin] + NADPH</text>
        <dbReference type="Rhea" id="RHEA:20125"/>
        <dbReference type="Rhea" id="RHEA-COMP:10000"/>
        <dbReference type="Rhea" id="RHEA-COMP:10001"/>
        <dbReference type="ChEBI" id="CHEBI:15378"/>
        <dbReference type="ChEBI" id="CHEBI:33737"/>
        <dbReference type="ChEBI" id="CHEBI:33738"/>
        <dbReference type="ChEBI" id="CHEBI:57783"/>
        <dbReference type="ChEBI" id="CHEBI:58349"/>
        <dbReference type="EC" id="1.18.1.2"/>
    </reaction>
</comment>
<dbReference type="InterPro" id="IPR033892">
    <property type="entry name" value="FNR_bac"/>
</dbReference>
<accession>A0ABU5PDK0</accession>
<evidence type="ECO:0000256" key="2">
    <source>
        <dbReference type="ARBA" id="ARBA00013223"/>
    </source>
</evidence>
<dbReference type="Pfam" id="PF00175">
    <property type="entry name" value="NAD_binding_1"/>
    <property type="match status" value="1"/>
</dbReference>
<dbReference type="RefSeq" id="WP_322950416.1">
    <property type="nucleotide sequence ID" value="NZ_JAYEET010000055.1"/>
</dbReference>
<dbReference type="InterPro" id="IPR008333">
    <property type="entry name" value="Cbr1-like_FAD-bd_dom"/>
</dbReference>
<dbReference type="InterPro" id="IPR001709">
    <property type="entry name" value="Flavoprot_Pyr_Nucl_cyt_Rdtase"/>
</dbReference>
<dbReference type="Gene3D" id="2.40.30.10">
    <property type="entry name" value="Translation factors"/>
    <property type="match status" value="1"/>
</dbReference>
<dbReference type="PRINTS" id="PR00371">
    <property type="entry name" value="FPNCR"/>
</dbReference>